<evidence type="ECO:0000256" key="1">
    <source>
        <dbReference type="SAM" id="Coils"/>
    </source>
</evidence>
<gene>
    <name evidence="2" type="ORF">QBC38DRAFT_461181</name>
</gene>
<reference evidence="2" key="2">
    <citation type="submission" date="2023-05" db="EMBL/GenBank/DDBJ databases">
        <authorList>
            <consortium name="Lawrence Berkeley National Laboratory"/>
            <person name="Steindorff A."/>
            <person name="Hensen N."/>
            <person name="Bonometti L."/>
            <person name="Westerberg I."/>
            <person name="Brannstrom I.O."/>
            <person name="Guillou S."/>
            <person name="Cros-Aarteil S."/>
            <person name="Calhoun S."/>
            <person name="Haridas S."/>
            <person name="Kuo A."/>
            <person name="Mondo S."/>
            <person name="Pangilinan J."/>
            <person name="Riley R."/>
            <person name="Labutti K."/>
            <person name="Andreopoulos B."/>
            <person name="Lipzen A."/>
            <person name="Chen C."/>
            <person name="Yanf M."/>
            <person name="Daum C."/>
            <person name="Ng V."/>
            <person name="Clum A."/>
            <person name="Ohm R."/>
            <person name="Martin F."/>
            <person name="Silar P."/>
            <person name="Natvig D."/>
            <person name="Lalanne C."/>
            <person name="Gautier V."/>
            <person name="Ament-Velasquez S.L."/>
            <person name="Kruys A."/>
            <person name="Hutchinson M.I."/>
            <person name="Powell A.J."/>
            <person name="Barry K."/>
            <person name="Miller A.N."/>
            <person name="Grigoriev I.V."/>
            <person name="Debuchy R."/>
            <person name="Gladieux P."/>
            <person name="Thoren M.H."/>
            <person name="Johannesson H."/>
        </authorList>
    </citation>
    <scope>NUCLEOTIDE SEQUENCE</scope>
    <source>
        <strain evidence="2">CBS 990.96</strain>
    </source>
</reference>
<dbReference type="AlphaFoldDB" id="A0AAN6YSG7"/>
<dbReference type="EMBL" id="MU865522">
    <property type="protein sequence ID" value="KAK4221712.1"/>
    <property type="molecule type" value="Genomic_DNA"/>
</dbReference>
<evidence type="ECO:0000313" key="3">
    <source>
        <dbReference type="Proteomes" id="UP001301958"/>
    </source>
</evidence>
<dbReference type="Proteomes" id="UP001301958">
    <property type="component" value="Unassembled WGS sequence"/>
</dbReference>
<keyword evidence="3" id="KW-1185">Reference proteome</keyword>
<feature type="coiled-coil region" evidence="1">
    <location>
        <begin position="142"/>
        <end position="169"/>
    </location>
</feature>
<evidence type="ECO:0000313" key="2">
    <source>
        <dbReference type="EMBL" id="KAK4221712.1"/>
    </source>
</evidence>
<keyword evidence="1" id="KW-0175">Coiled coil</keyword>
<organism evidence="2 3">
    <name type="scientific">Podospora fimiseda</name>
    <dbReference type="NCBI Taxonomy" id="252190"/>
    <lineage>
        <taxon>Eukaryota</taxon>
        <taxon>Fungi</taxon>
        <taxon>Dikarya</taxon>
        <taxon>Ascomycota</taxon>
        <taxon>Pezizomycotina</taxon>
        <taxon>Sordariomycetes</taxon>
        <taxon>Sordariomycetidae</taxon>
        <taxon>Sordariales</taxon>
        <taxon>Podosporaceae</taxon>
        <taxon>Podospora</taxon>
    </lineage>
</organism>
<name>A0AAN6YSG7_9PEZI</name>
<accession>A0AAN6YSG7</accession>
<reference evidence="2" key="1">
    <citation type="journal article" date="2023" name="Mol. Phylogenet. Evol.">
        <title>Genome-scale phylogeny and comparative genomics of the fungal order Sordariales.</title>
        <authorList>
            <person name="Hensen N."/>
            <person name="Bonometti L."/>
            <person name="Westerberg I."/>
            <person name="Brannstrom I.O."/>
            <person name="Guillou S."/>
            <person name="Cros-Aarteil S."/>
            <person name="Calhoun S."/>
            <person name="Haridas S."/>
            <person name="Kuo A."/>
            <person name="Mondo S."/>
            <person name="Pangilinan J."/>
            <person name="Riley R."/>
            <person name="LaButti K."/>
            <person name="Andreopoulos B."/>
            <person name="Lipzen A."/>
            <person name="Chen C."/>
            <person name="Yan M."/>
            <person name="Daum C."/>
            <person name="Ng V."/>
            <person name="Clum A."/>
            <person name="Steindorff A."/>
            <person name="Ohm R.A."/>
            <person name="Martin F."/>
            <person name="Silar P."/>
            <person name="Natvig D.O."/>
            <person name="Lalanne C."/>
            <person name="Gautier V."/>
            <person name="Ament-Velasquez S.L."/>
            <person name="Kruys A."/>
            <person name="Hutchinson M.I."/>
            <person name="Powell A.J."/>
            <person name="Barry K."/>
            <person name="Miller A.N."/>
            <person name="Grigoriev I.V."/>
            <person name="Debuchy R."/>
            <person name="Gladieux P."/>
            <person name="Hiltunen Thoren M."/>
            <person name="Johannesson H."/>
        </authorList>
    </citation>
    <scope>NUCLEOTIDE SEQUENCE</scope>
    <source>
        <strain evidence="2">CBS 990.96</strain>
    </source>
</reference>
<protein>
    <recommendedName>
        <fullName evidence="4">Fungal N-terminal domain-containing protein</fullName>
    </recommendedName>
</protein>
<proteinExistence type="predicted"/>
<sequence>MDPLSITSAVIFSLLDALSSIKDSPSTIKDAKNELRHTELGMKALQRLFNRLESDTASSRREMIQIEDLRIILADAMLNFSEFETLLELLNRLASYRVAIWWSKYSKQLEEHLAKLQRQKLSFTLMLSILQCDTVDEAYRSQERLHDLLEKVLDENAELKEKLLGSKDMFDALSIATRRQIDDSATIRHDASTIRGPVLREPSSFEHSTGAIKFAFENILEDSRVYRRTRVNEECDRSFATSVARSRG</sequence>
<evidence type="ECO:0008006" key="4">
    <source>
        <dbReference type="Google" id="ProtNLM"/>
    </source>
</evidence>
<comment type="caution">
    <text evidence="2">The sequence shown here is derived from an EMBL/GenBank/DDBJ whole genome shotgun (WGS) entry which is preliminary data.</text>
</comment>